<keyword evidence="2 5" id="KW-0732">Signal</keyword>
<keyword evidence="4" id="KW-1015">Disulfide bond</keyword>
<dbReference type="SMART" id="SM00736">
    <property type="entry name" value="CADG"/>
    <property type="match status" value="1"/>
</dbReference>
<evidence type="ECO:0000313" key="8">
    <source>
        <dbReference type="EMBL" id="GAA5497572.1"/>
    </source>
</evidence>
<feature type="signal peptide" evidence="5">
    <location>
        <begin position="1"/>
        <end position="29"/>
    </location>
</feature>
<evidence type="ECO:0000256" key="2">
    <source>
        <dbReference type="ARBA" id="ARBA00022729"/>
    </source>
</evidence>
<keyword evidence="1" id="KW-0812">Transmembrane</keyword>
<dbReference type="Proteomes" id="UP001424741">
    <property type="component" value="Unassembled WGS sequence"/>
</dbReference>
<dbReference type="InterPro" id="IPR006558">
    <property type="entry name" value="LamG-like"/>
</dbReference>
<evidence type="ECO:0000256" key="1">
    <source>
        <dbReference type="ARBA" id="ARBA00022692"/>
    </source>
</evidence>
<evidence type="ECO:0000256" key="4">
    <source>
        <dbReference type="ARBA" id="ARBA00023157"/>
    </source>
</evidence>
<dbReference type="PROSITE" id="PS50268">
    <property type="entry name" value="CADHERIN_2"/>
    <property type="match status" value="1"/>
</dbReference>
<dbReference type="PRINTS" id="PR00205">
    <property type="entry name" value="CADHERIN"/>
</dbReference>
<dbReference type="Pfam" id="PF00028">
    <property type="entry name" value="Cadherin"/>
    <property type="match status" value="1"/>
</dbReference>
<dbReference type="PANTHER" id="PTHR24026">
    <property type="entry name" value="FAT ATYPICAL CADHERIN-RELATED"/>
    <property type="match status" value="1"/>
</dbReference>
<keyword evidence="3" id="KW-0472">Membrane</keyword>
<proteinExistence type="predicted"/>
<comment type="caution">
    <text evidence="8">The sequence shown here is derived from an EMBL/GenBank/DDBJ whole genome shotgun (WGS) entry which is preliminary data.</text>
</comment>
<dbReference type="Gene3D" id="2.60.40.60">
    <property type="entry name" value="Cadherins"/>
    <property type="match status" value="1"/>
</dbReference>
<evidence type="ECO:0000256" key="5">
    <source>
        <dbReference type="SAM" id="SignalP"/>
    </source>
</evidence>
<dbReference type="EMBL" id="BAABRL010000017">
    <property type="protein sequence ID" value="GAA5497572.1"/>
    <property type="molecule type" value="Genomic_DNA"/>
</dbReference>
<dbReference type="SMART" id="SM00282">
    <property type="entry name" value="LamG"/>
    <property type="match status" value="1"/>
</dbReference>
<keyword evidence="3" id="KW-1133">Transmembrane helix</keyword>
<dbReference type="SMART" id="SM00560">
    <property type="entry name" value="LamGL"/>
    <property type="match status" value="1"/>
</dbReference>
<feature type="chain" id="PRO_5045865107" description="Staphylococcus aureus surface protein A" evidence="5">
    <location>
        <begin position="30"/>
        <end position="1212"/>
    </location>
</feature>
<feature type="domain" description="Laminin G" evidence="6">
    <location>
        <begin position="789"/>
        <end position="970"/>
    </location>
</feature>
<dbReference type="InterPro" id="IPR006644">
    <property type="entry name" value="Cadg"/>
</dbReference>
<dbReference type="SUPFAM" id="SSF55486">
    <property type="entry name" value="Metalloproteases ('zincins'), catalytic domain"/>
    <property type="match status" value="1"/>
</dbReference>
<dbReference type="Pfam" id="PF13385">
    <property type="entry name" value="Laminin_G_3"/>
    <property type="match status" value="2"/>
</dbReference>
<reference evidence="8 9" key="1">
    <citation type="submission" date="2024-02" db="EMBL/GenBank/DDBJ databases">
        <title>Rubritalea halochordaticola NBRC 107102.</title>
        <authorList>
            <person name="Ichikawa N."/>
            <person name="Katano-Makiyama Y."/>
            <person name="Hidaka K."/>
        </authorList>
    </citation>
    <scope>NUCLEOTIDE SEQUENCE [LARGE SCALE GENOMIC DNA]</scope>
    <source>
        <strain evidence="8 9">NBRC 107102</strain>
    </source>
</reference>
<dbReference type="InterPro" id="IPR002126">
    <property type="entry name" value="Cadherin-like_dom"/>
</dbReference>
<gene>
    <name evidence="8" type="ORF">Rhal01_03768</name>
</gene>
<dbReference type="InterPro" id="IPR015919">
    <property type="entry name" value="Cadherin-like_sf"/>
</dbReference>
<dbReference type="InterPro" id="IPR024079">
    <property type="entry name" value="MetalloPept_cat_dom_sf"/>
</dbReference>
<evidence type="ECO:0008006" key="10">
    <source>
        <dbReference type="Google" id="ProtNLM"/>
    </source>
</evidence>
<dbReference type="Gene3D" id="2.60.120.200">
    <property type="match status" value="2"/>
</dbReference>
<dbReference type="SMART" id="SM00112">
    <property type="entry name" value="CA"/>
    <property type="match status" value="1"/>
</dbReference>
<dbReference type="CDD" id="cd11304">
    <property type="entry name" value="Cadherin_repeat"/>
    <property type="match status" value="1"/>
</dbReference>
<dbReference type="SUPFAM" id="SSF49899">
    <property type="entry name" value="Concanavalin A-like lectins/glucanases"/>
    <property type="match status" value="2"/>
</dbReference>
<organism evidence="8 9">
    <name type="scientific">Rubritalea halochordaticola</name>
    <dbReference type="NCBI Taxonomy" id="714537"/>
    <lineage>
        <taxon>Bacteria</taxon>
        <taxon>Pseudomonadati</taxon>
        <taxon>Verrucomicrobiota</taxon>
        <taxon>Verrucomicrobiia</taxon>
        <taxon>Verrucomicrobiales</taxon>
        <taxon>Rubritaleaceae</taxon>
        <taxon>Rubritalea</taxon>
    </lineage>
</organism>
<dbReference type="Pfam" id="PF17963">
    <property type="entry name" value="Big_9"/>
    <property type="match status" value="1"/>
</dbReference>
<dbReference type="InterPro" id="IPR001791">
    <property type="entry name" value="Laminin_G"/>
</dbReference>
<feature type="domain" description="Cadherin" evidence="7">
    <location>
        <begin position="963"/>
        <end position="1065"/>
    </location>
</feature>
<dbReference type="Gene3D" id="2.60.40.2810">
    <property type="match status" value="1"/>
</dbReference>
<dbReference type="InterPro" id="IPR013320">
    <property type="entry name" value="ConA-like_dom_sf"/>
</dbReference>
<evidence type="ECO:0000313" key="9">
    <source>
        <dbReference type="Proteomes" id="UP001424741"/>
    </source>
</evidence>
<evidence type="ECO:0000256" key="3">
    <source>
        <dbReference type="ARBA" id="ARBA00022989"/>
    </source>
</evidence>
<sequence length="1212" mass="127484">MKTLIHKMLRRRFCHAVLLLIGSISIAQAAPSNVVQSVTYNGETITMRMDLQNLRGSQFELWAQNASGGYDTLTPVDERSYIGTVDEYPGAVSCGILQDDGQFLGAVYFDRGVMWRTLGTSVIGTRGLGYGPDDFTNYQYPSASSVTAGQGGTTMYAYDIGIDAEYGYYSGPGGSDTARTFELIEYSVCVTRAIYMRDVLLRPYLGRVIIRTSQGQDPYNGLTGGTYLDALRTHWNANHTDANSDLVAGVTPGKVGGGLAWVGVVGTSSGYSVNDSGGSGHFDVVWRHEMGHNWNCGHFVGGSPEGAGLMGGNQPGRLSGCEAYRVLAHRASKISSGIVDSEGTYTSVELPPYASLDAAVFVQSVDSSVSIPVLANDHDANGQTISLTGFDSATVQGGTVSQAGQNLVYTPSGAFLGTDYFRYTITDSAGKTATGIAVIDVQPSDDLKLYLNLDEASGTVANDASVYSNNGTLNGTDFGTVSVAGQYGNGADLDGVDDHVTVSGMKLNSNTVTMTAWIKPEVTQPSWAGIIFDRSNGAQGFNFGTAGELRYHWNSGNYGWNSGLVPTPGVWTFVALVIEPNKATIYMNNGSGFQTAVNSVTHTAAGFGTTYVGRDPNSSARSFNGVLDEARIYGKAMTQAELQQVYDGGTAESPSPFDGASEVNAPTASWAPSAAATSYQVYIGTNQTAVANATTASAEYQGSTVNPEWIFDLDTGTTYFWRVDVVTASSTITGNVWSFSTDSIVYEAGLVAHWKFDEGSGASTSDSSLNSNTGTVNGASWTTGFTGNGLQFDGVDDSVTFGNGPSLGGQTDFTVSAWIKTSASSEQVIIQQRNGGFNGQYAFRVTASGTLNFYVYGNSAYQFNFSTTATVNDGQWHYVAAVRDGQNGYIYIDGNPVAAASGSGTIRDLSSSIGVGVGRDIRDNNKPFNGFIDEVKIYNVAKSGQNLNDVYNEYQPGTNNPPVANNASGTVAEDVSVGTSVATVTASDPDVGDTLSFAITAGNVGGAFAINSSTGEVTTATALDYETTASYSLTVTVTDSGGLTDTAIVSVTVTDVNEGGGTTSYTSDAETMIDGSIISGSLADIQTSNNVYEVLQEAKTNGKPSSRVSSLEHTWSFDIGAGGILVELSVEAYHSSNSEGDDFVFSYSTDGINFTDLITVTKTSDDNTAQIAPLPAGVTGTVYIRVRDTDRTAGNGNQDTISIDHLTLEVTE</sequence>
<accession>A0ABP9VAC3</accession>
<dbReference type="PROSITE" id="PS50025">
    <property type="entry name" value="LAM_G_DOMAIN"/>
    <property type="match status" value="1"/>
</dbReference>
<evidence type="ECO:0000259" key="6">
    <source>
        <dbReference type="PROSITE" id="PS50025"/>
    </source>
</evidence>
<protein>
    <recommendedName>
        <fullName evidence="10">Staphylococcus aureus surface protein A</fullName>
    </recommendedName>
</protein>
<dbReference type="PANTHER" id="PTHR24026:SF126">
    <property type="entry name" value="PROTOCADHERIN FAT 4"/>
    <property type="match status" value="1"/>
</dbReference>
<name>A0ABP9VAC3_9BACT</name>
<evidence type="ECO:0000259" key="7">
    <source>
        <dbReference type="PROSITE" id="PS50268"/>
    </source>
</evidence>
<dbReference type="SUPFAM" id="SSF49313">
    <property type="entry name" value="Cadherin-like"/>
    <property type="match status" value="1"/>
</dbReference>
<dbReference type="CDD" id="cd00110">
    <property type="entry name" value="LamG"/>
    <property type="match status" value="1"/>
</dbReference>
<dbReference type="RefSeq" id="WP_346190064.1">
    <property type="nucleotide sequence ID" value="NZ_BAABRL010000017.1"/>
</dbReference>
<dbReference type="Gene3D" id="3.40.390.10">
    <property type="entry name" value="Collagenase (Catalytic Domain)"/>
    <property type="match status" value="1"/>
</dbReference>
<dbReference type="Pfam" id="PF13688">
    <property type="entry name" value="Reprolysin_5"/>
    <property type="match status" value="1"/>
</dbReference>
<keyword evidence="9" id="KW-1185">Reference proteome</keyword>